<proteinExistence type="predicted"/>
<dbReference type="STRING" id="106004.A0A1Y2FZJ4"/>
<gene>
    <name evidence="2" type="ORF">BCR35DRAFT_300733</name>
</gene>
<reference evidence="2 3" key="1">
    <citation type="submission" date="2016-07" db="EMBL/GenBank/DDBJ databases">
        <title>Pervasive Adenine N6-methylation of Active Genes in Fungi.</title>
        <authorList>
            <consortium name="DOE Joint Genome Institute"/>
            <person name="Mondo S.J."/>
            <person name="Dannebaum R.O."/>
            <person name="Kuo R.C."/>
            <person name="Labutti K."/>
            <person name="Haridas S."/>
            <person name="Kuo A."/>
            <person name="Salamov A."/>
            <person name="Ahrendt S.R."/>
            <person name="Lipzen A."/>
            <person name="Sullivan W."/>
            <person name="Andreopoulos W.B."/>
            <person name="Clum A."/>
            <person name="Lindquist E."/>
            <person name="Daum C."/>
            <person name="Ramamoorthy G.K."/>
            <person name="Gryganskyi A."/>
            <person name="Culley D."/>
            <person name="Magnuson J.K."/>
            <person name="James T.Y."/>
            <person name="O'Malley M.A."/>
            <person name="Stajich J.E."/>
            <person name="Spatafora J.W."/>
            <person name="Visel A."/>
            <person name="Grigoriev I.V."/>
        </authorList>
    </citation>
    <scope>NUCLEOTIDE SEQUENCE [LARGE SCALE GENOMIC DNA]</scope>
    <source>
        <strain evidence="2 3">62-1032</strain>
    </source>
</reference>
<feature type="signal peptide" evidence="1">
    <location>
        <begin position="1"/>
        <end position="18"/>
    </location>
</feature>
<dbReference type="InParanoid" id="A0A1Y2FZJ4"/>
<sequence>MAKLSLFALALSASSVLALDHAGGDHHWGVRAAAAAAESDTVTSAAHKASATVKEAVAASSTITAKPKAAAASASASALPLVSYTYSYADIPYMVNPYVSTDPDYRGPQSGYNICNSTTAGDDSRCQTLVANSISDFCIWGPAGTEKDQLLGDMEAATVAWCVDGEKWGARTIPPGTITGLQLMHTSAYIQYTMVLDITKLNFAADDTGGELDPHGADLLGNPLGGLVYSNGLPTGDNKTLVQAVEWNMFYDGNHACLKICDPSITDPFYCQNVYDLIGCNYNMPAAYEDKVFNECEGDLQDVVGVYTGTDGKTSTWSQGTALDPSSTLPYTPRIPASSNCKTYQSTEILGSATTSAGASATSGASAAASGGDSAAVTGASSGGSAAASGASATGSPSSGAGSLAVGSGLFALVAGAAAALV</sequence>
<feature type="chain" id="PRO_5010996017" description="Macrofage activating glycoprotein" evidence="1">
    <location>
        <begin position="19"/>
        <end position="422"/>
    </location>
</feature>
<dbReference type="OrthoDB" id="2564904at2759"/>
<organism evidence="2 3">
    <name type="scientific">Leucosporidium creatinivorum</name>
    <dbReference type="NCBI Taxonomy" id="106004"/>
    <lineage>
        <taxon>Eukaryota</taxon>
        <taxon>Fungi</taxon>
        <taxon>Dikarya</taxon>
        <taxon>Basidiomycota</taxon>
        <taxon>Pucciniomycotina</taxon>
        <taxon>Microbotryomycetes</taxon>
        <taxon>Leucosporidiales</taxon>
        <taxon>Leucosporidium</taxon>
    </lineage>
</organism>
<dbReference type="EMBL" id="MCGR01000007">
    <property type="protein sequence ID" value="ORY88976.1"/>
    <property type="molecule type" value="Genomic_DNA"/>
</dbReference>
<comment type="caution">
    <text evidence="2">The sequence shown here is derived from an EMBL/GenBank/DDBJ whole genome shotgun (WGS) entry which is preliminary data.</text>
</comment>
<protein>
    <recommendedName>
        <fullName evidence="4">Macrofage activating glycoprotein</fullName>
    </recommendedName>
</protein>
<keyword evidence="1" id="KW-0732">Signal</keyword>
<evidence type="ECO:0000313" key="2">
    <source>
        <dbReference type="EMBL" id="ORY88976.1"/>
    </source>
</evidence>
<dbReference type="AlphaFoldDB" id="A0A1Y2FZJ4"/>
<keyword evidence="3" id="KW-1185">Reference proteome</keyword>
<dbReference type="Proteomes" id="UP000193467">
    <property type="component" value="Unassembled WGS sequence"/>
</dbReference>
<accession>A0A1Y2FZJ4</accession>
<evidence type="ECO:0008006" key="4">
    <source>
        <dbReference type="Google" id="ProtNLM"/>
    </source>
</evidence>
<name>A0A1Y2FZJ4_9BASI</name>
<evidence type="ECO:0000256" key="1">
    <source>
        <dbReference type="SAM" id="SignalP"/>
    </source>
</evidence>
<evidence type="ECO:0000313" key="3">
    <source>
        <dbReference type="Proteomes" id="UP000193467"/>
    </source>
</evidence>